<protein>
    <recommendedName>
        <fullName evidence="3">4Fe-4S ferredoxin-type domain-containing protein</fullName>
    </recommendedName>
</protein>
<evidence type="ECO:0000313" key="2">
    <source>
        <dbReference type="Proteomes" id="UP000730161"/>
    </source>
</evidence>
<sequence>MNGDQEIICAALEKALELGVDVAGAVPAARLINCPSAIADGHQGSDRDRGTYIILGLFHDPADPDLDLWEEGRGTPGDRILGEIGRSLCRWLAETSGREAYTIPYRLEDGGIYLKDAACMAGIGIIGANNLVLVPGFGPRIRFRAVWVDLKTHDPNLPPLVLPCADCGKLCHHACPMHSFSSGRYSRSRCMERMNKDKERGSGQADHCRACELACPAWKGL</sequence>
<organism evidence="1 2">
    <name type="scientific">Methanocalculus chunghsingensis</name>
    <dbReference type="NCBI Taxonomy" id="156457"/>
    <lineage>
        <taxon>Archaea</taxon>
        <taxon>Methanobacteriati</taxon>
        <taxon>Methanobacteriota</taxon>
        <taxon>Stenosarchaea group</taxon>
        <taxon>Methanomicrobia</taxon>
        <taxon>Methanomicrobiales</taxon>
        <taxon>Methanocalculaceae</taxon>
        <taxon>Methanocalculus</taxon>
    </lineage>
</organism>
<evidence type="ECO:0000313" key="1">
    <source>
        <dbReference type="EMBL" id="MBR1369217.1"/>
    </source>
</evidence>
<dbReference type="PANTHER" id="PTHR42827">
    <property type="entry name" value="IRON-SULFUR CLUSTER-BINDING PROTEIN-RELATED"/>
    <property type="match status" value="1"/>
</dbReference>
<dbReference type="PANTHER" id="PTHR42827:SF1">
    <property type="entry name" value="IRON-SULFUR CLUSTER-BINDING PROTEIN"/>
    <property type="match status" value="1"/>
</dbReference>
<dbReference type="AlphaFoldDB" id="A0A8J7WAP9"/>
<dbReference type="RefSeq" id="WP_211530911.1">
    <property type="nucleotide sequence ID" value="NZ_JWHL01000010.1"/>
</dbReference>
<gene>
    <name evidence="1" type="ORF">RJ53_06790</name>
</gene>
<keyword evidence="2" id="KW-1185">Reference proteome</keyword>
<dbReference type="OrthoDB" id="23478at2157"/>
<accession>A0A8J7WAP9</accession>
<proteinExistence type="predicted"/>
<dbReference type="EMBL" id="JWHL01000010">
    <property type="protein sequence ID" value="MBR1369217.1"/>
    <property type="molecule type" value="Genomic_DNA"/>
</dbReference>
<name>A0A8J7WAP9_9EURY</name>
<reference evidence="1" key="1">
    <citation type="submission" date="2014-12" db="EMBL/GenBank/DDBJ databases">
        <authorList>
            <person name="Huang H.-H."/>
            <person name="Chen S.-C."/>
            <person name="Lai M.-C."/>
        </authorList>
    </citation>
    <scope>NUCLEOTIDE SEQUENCE</scope>
    <source>
        <strain evidence="1">K1F9705b</strain>
    </source>
</reference>
<dbReference type="Proteomes" id="UP000730161">
    <property type="component" value="Unassembled WGS sequence"/>
</dbReference>
<evidence type="ECO:0008006" key="3">
    <source>
        <dbReference type="Google" id="ProtNLM"/>
    </source>
</evidence>
<comment type="caution">
    <text evidence="1">The sequence shown here is derived from an EMBL/GenBank/DDBJ whole genome shotgun (WGS) entry which is preliminary data.</text>
</comment>